<feature type="compositionally biased region" description="Basic and acidic residues" evidence="3">
    <location>
        <begin position="133"/>
        <end position="152"/>
    </location>
</feature>
<dbReference type="InterPro" id="IPR013320">
    <property type="entry name" value="ConA-like_dom_sf"/>
</dbReference>
<dbReference type="AlphaFoldDB" id="A0AA88LYR9"/>
<evidence type="ECO:0000256" key="1">
    <source>
        <dbReference type="ARBA" id="ARBA00022614"/>
    </source>
</evidence>
<name>A0AA88LYR9_CHASR</name>
<dbReference type="SUPFAM" id="SSF49899">
    <property type="entry name" value="Concanavalin A-like lectins/glucanases"/>
    <property type="match status" value="1"/>
</dbReference>
<dbReference type="Gene3D" id="3.80.10.10">
    <property type="entry name" value="Ribonuclease Inhibitor"/>
    <property type="match status" value="1"/>
</dbReference>
<dbReference type="InterPro" id="IPR006574">
    <property type="entry name" value="PRY"/>
</dbReference>
<dbReference type="Proteomes" id="UP001187415">
    <property type="component" value="Unassembled WGS sequence"/>
</dbReference>
<gene>
    <name evidence="5" type="ORF">Q5P01_020986</name>
</gene>
<dbReference type="InterPro" id="IPR032675">
    <property type="entry name" value="LRR_dom_sf"/>
</dbReference>
<dbReference type="Pfam" id="PF13765">
    <property type="entry name" value="PRY"/>
    <property type="match status" value="1"/>
</dbReference>
<dbReference type="EMBL" id="JAUPFM010000016">
    <property type="protein sequence ID" value="KAK2826772.1"/>
    <property type="molecule type" value="Genomic_DNA"/>
</dbReference>
<comment type="caution">
    <text evidence="5">The sequence shown here is derived from an EMBL/GenBank/DDBJ whole genome shotgun (WGS) entry which is preliminary data.</text>
</comment>
<dbReference type="Pfam" id="PF13516">
    <property type="entry name" value="LRR_6"/>
    <property type="match status" value="2"/>
</dbReference>
<dbReference type="PANTHER" id="PTHR24106">
    <property type="entry name" value="NACHT, LRR AND CARD DOMAINS-CONTAINING"/>
    <property type="match status" value="1"/>
</dbReference>
<protein>
    <recommendedName>
        <fullName evidence="4">SPRY-associated domain-containing protein</fullName>
    </recommendedName>
</protein>
<dbReference type="InterPro" id="IPR043136">
    <property type="entry name" value="B30.2/SPRY_sf"/>
</dbReference>
<keyword evidence="2" id="KW-0677">Repeat</keyword>
<reference evidence="5" key="1">
    <citation type="submission" date="2023-07" db="EMBL/GenBank/DDBJ databases">
        <title>Chromosome-level Genome Assembly of Striped Snakehead (Channa striata).</title>
        <authorList>
            <person name="Liu H."/>
        </authorList>
    </citation>
    <scope>NUCLEOTIDE SEQUENCE</scope>
    <source>
        <strain evidence="5">Gz</strain>
        <tissue evidence="5">Muscle</tissue>
    </source>
</reference>
<dbReference type="InterPro" id="IPR051261">
    <property type="entry name" value="NLR"/>
</dbReference>
<evidence type="ECO:0000259" key="4">
    <source>
        <dbReference type="Pfam" id="PF13765"/>
    </source>
</evidence>
<feature type="region of interest" description="Disordered" evidence="3">
    <location>
        <begin position="133"/>
        <end position="158"/>
    </location>
</feature>
<proteinExistence type="predicted"/>
<organism evidence="5 6">
    <name type="scientific">Channa striata</name>
    <name type="common">Snakehead murrel</name>
    <name type="synonym">Ophicephalus striatus</name>
    <dbReference type="NCBI Taxonomy" id="64152"/>
    <lineage>
        <taxon>Eukaryota</taxon>
        <taxon>Metazoa</taxon>
        <taxon>Chordata</taxon>
        <taxon>Craniata</taxon>
        <taxon>Vertebrata</taxon>
        <taxon>Euteleostomi</taxon>
        <taxon>Actinopterygii</taxon>
        <taxon>Neopterygii</taxon>
        <taxon>Teleostei</taxon>
        <taxon>Neoteleostei</taxon>
        <taxon>Acanthomorphata</taxon>
        <taxon>Anabantaria</taxon>
        <taxon>Anabantiformes</taxon>
        <taxon>Channoidei</taxon>
        <taxon>Channidae</taxon>
        <taxon>Channa</taxon>
    </lineage>
</organism>
<evidence type="ECO:0000313" key="5">
    <source>
        <dbReference type="EMBL" id="KAK2826772.1"/>
    </source>
</evidence>
<dbReference type="Gene3D" id="2.60.120.920">
    <property type="match status" value="1"/>
</dbReference>
<evidence type="ECO:0000256" key="3">
    <source>
        <dbReference type="SAM" id="MobiDB-lite"/>
    </source>
</evidence>
<evidence type="ECO:0000313" key="6">
    <source>
        <dbReference type="Proteomes" id="UP001187415"/>
    </source>
</evidence>
<keyword evidence="1" id="KW-0433">Leucine-rich repeat</keyword>
<evidence type="ECO:0000256" key="2">
    <source>
        <dbReference type="ARBA" id="ARBA00022737"/>
    </source>
</evidence>
<dbReference type="SMART" id="SM00368">
    <property type="entry name" value="LRR_RI"/>
    <property type="match status" value="3"/>
</dbReference>
<dbReference type="InterPro" id="IPR001611">
    <property type="entry name" value="Leu-rich_rpt"/>
</dbReference>
<feature type="domain" description="SPRY-associated" evidence="4">
    <location>
        <begin position="117"/>
        <end position="151"/>
    </location>
</feature>
<accession>A0AA88LYR9</accession>
<dbReference type="SUPFAM" id="SSF52047">
    <property type="entry name" value="RNI-like"/>
    <property type="match status" value="1"/>
</dbReference>
<keyword evidence="6" id="KW-1185">Reference proteome</keyword>
<sequence length="211" mass="22861">MCNSDVKLLSDGLRSPCCKLETLRLSQTNFSKESCQTLSPVLKSESSSLRELDLSTNDLQDSGVKLLSVGLGSPHCKLETLRLSGCLITAEGCSVLAMDHCGEELLKPGLKKYACKLTLDLNTAQRNLKLSEDRTTVTQVQEERPYSDHPDSCHAAGRRPRYDEISGTVTEERFQVGFIGGKSLQAADTLLHAAAPGLQRTAGFEACCVSP</sequence>